<dbReference type="PANTHER" id="PTHR30163">
    <property type="entry name" value="MEMBRANE-BOUND LYTIC MUREIN TRANSGLYCOSYLASE B"/>
    <property type="match status" value="1"/>
</dbReference>
<feature type="compositionally biased region" description="Polar residues" evidence="1">
    <location>
        <begin position="157"/>
        <end position="167"/>
    </location>
</feature>
<comment type="caution">
    <text evidence="3">The sequence shown here is derived from an EMBL/GenBank/DDBJ whole genome shotgun (WGS) entry which is preliminary data.</text>
</comment>
<dbReference type="PANTHER" id="PTHR30163:SF8">
    <property type="entry name" value="LYTIC MUREIN TRANSGLYCOSYLASE"/>
    <property type="match status" value="1"/>
</dbReference>
<feature type="compositionally biased region" description="Polar residues" evidence="1">
    <location>
        <begin position="426"/>
        <end position="439"/>
    </location>
</feature>
<protein>
    <submittedName>
        <fullName evidence="3">Lytic transglycosylase domain-containing protein</fullName>
    </submittedName>
</protein>
<feature type="compositionally biased region" description="Low complexity" evidence="1">
    <location>
        <begin position="78"/>
        <end position="87"/>
    </location>
</feature>
<feature type="region of interest" description="Disordered" evidence="1">
    <location>
        <begin position="366"/>
        <end position="439"/>
    </location>
</feature>
<gene>
    <name evidence="3" type="ORF">AB0C36_13490</name>
</gene>
<dbReference type="InterPro" id="IPR031304">
    <property type="entry name" value="SLT_2"/>
</dbReference>
<feature type="compositionally biased region" description="Pro residues" evidence="1">
    <location>
        <begin position="126"/>
        <end position="135"/>
    </location>
</feature>
<feature type="region of interest" description="Disordered" evidence="1">
    <location>
        <begin position="614"/>
        <end position="660"/>
    </location>
</feature>
<evidence type="ECO:0000313" key="3">
    <source>
        <dbReference type="EMBL" id="MEU8134514.1"/>
    </source>
</evidence>
<dbReference type="RefSeq" id="WP_358353221.1">
    <property type="nucleotide sequence ID" value="NZ_JBEZFP010000027.1"/>
</dbReference>
<accession>A0ABV3DH72</accession>
<feature type="compositionally biased region" description="Low complexity" evidence="1">
    <location>
        <begin position="398"/>
        <end position="418"/>
    </location>
</feature>
<feature type="region of interest" description="Disordered" evidence="1">
    <location>
        <begin position="1"/>
        <end position="277"/>
    </location>
</feature>
<feature type="compositionally biased region" description="Low complexity" evidence="1">
    <location>
        <begin position="56"/>
        <end position="70"/>
    </location>
</feature>
<reference evidence="3 4" key="1">
    <citation type="submission" date="2024-06" db="EMBL/GenBank/DDBJ databases">
        <title>The Natural Products Discovery Center: Release of the First 8490 Sequenced Strains for Exploring Actinobacteria Biosynthetic Diversity.</title>
        <authorList>
            <person name="Kalkreuter E."/>
            <person name="Kautsar S.A."/>
            <person name="Yang D."/>
            <person name="Bader C.D."/>
            <person name="Teijaro C.N."/>
            <person name="Fluegel L."/>
            <person name="Davis C.M."/>
            <person name="Simpson J.R."/>
            <person name="Lauterbach L."/>
            <person name="Steele A.D."/>
            <person name="Gui C."/>
            <person name="Meng S."/>
            <person name="Li G."/>
            <person name="Viehrig K."/>
            <person name="Ye F."/>
            <person name="Su P."/>
            <person name="Kiefer A.F."/>
            <person name="Nichols A."/>
            <person name="Cepeda A.J."/>
            <person name="Yan W."/>
            <person name="Fan B."/>
            <person name="Jiang Y."/>
            <person name="Adhikari A."/>
            <person name="Zheng C.-J."/>
            <person name="Schuster L."/>
            <person name="Cowan T.M."/>
            <person name="Smanski M.J."/>
            <person name="Chevrette M.G."/>
            <person name="De Carvalho L.P.S."/>
            <person name="Shen B."/>
        </authorList>
    </citation>
    <scope>NUCLEOTIDE SEQUENCE [LARGE SCALE GENOMIC DNA]</scope>
    <source>
        <strain evidence="3 4">NPDC048946</strain>
    </source>
</reference>
<feature type="region of interest" description="Disordered" evidence="1">
    <location>
        <begin position="483"/>
        <end position="507"/>
    </location>
</feature>
<dbReference type="Pfam" id="PF13406">
    <property type="entry name" value="SLT_2"/>
    <property type="match status" value="1"/>
</dbReference>
<sequence length="660" mass="66613">MSEAPTTAPSADTEDRSAPAASDGDWTRNLTTIAVVAPKPRPGGGPAADSADADSADAGAADADSTAADAADADSTDGDSAGTAADAESSDADSADDEVPLVLPRRRGDDAAPAEDAVPAAEKPFVPGPTPAPEPPVEDAADTRLKSLVAAWVAVSDTETPDGTSAQPTDETPDETPDETSHDTSVASLAESESETETEAEAVAAPAAVEAATASPTDIPEADVDGTADPESGEGADGAGDGPAAEDPDTALLSPVEPAGGPDTALLSPVGQSGAKGADLDSWVASLGARPKELADKPGAASADTPAEAKSEAEDAGNEAKETVPARRRFINPWLGGAAVVALLLAGAAAVENPFTMATAERVPVSDVPRMSDPEPDQDNGPVNGGLPVNLELPPVLPAAAPGASVAPSASPSGPASSGQPFTLPPVQSQTPASTVTGSNGIPQLVLSAYKQAAEYTAKADPKCRLPWELLAAVGRVESGHANGGQVSTTGTALTPILGPRLDGTRSTKAIRDTDKGTLDFDTEFDRAVGPMQFIPTSWKAYAMDGNKDGKKDPQNVYDATLTAARYLCAGDRDLSTEAGLDKAIFSYNQSPEYVRSVKAWTVFYRQGVRPVVVPPAPPATSSKPPTQQAPTSPSSSKSTSKAPATTTKSAPKTSRAPSS</sequence>
<feature type="compositionally biased region" description="Acidic residues" evidence="1">
    <location>
        <begin position="220"/>
        <end position="234"/>
    </location>
</feature>
<dbReference type="Gene3D" id="1.10.530.10">
    <property type="match status" value="1"/>
</dbReference>
<feature type="compositionally biased region" description="Low complexity" evidence="1">
    <location>
        <begin position="620"/>
        <end position="660"/>
    </location>
</feature>
<keyword evidence="4" id="KW-1185">Reference proteome</keyword>
<feature type="domain" description="Transglycosylase SLT" evidence="2">
    <location>
        <begin position="528"/>
        <end position="570"/>
    </location>
</feature>
<dbReference type="Proteomes" id="UP001551482">
    <property type="component" value="Unassembled WGS sequence"/>
</dbReference>
<feature type="compositionally biased region" description="Acidic residues" evidence="1">
    <location>
        <begin position="88"/>
        <end position="99"/>
    </location>
</feature>
<evidence type="ECO:0000256" key="1">
    <source>
        <dbReference type="SAM" id="MobiDB-lite"/>
    </source>
</evidence>
<feature type="compositionally biased region" description="Polar residues" evidence="1">
    <location>
        <begin position="1"/>
        <end position="10"/>
    </location>
</feature>
<feature type="compositionally biased region" description="Low complexity" evidence="1">
    <location>
        <begin position="114"/>
        <end position="125"/>
    </location>
</feature>
<dbReference type="SUPFAM" id="SSF53955">
    <property type="entry name" value="Lysozyme-like"/>
    <property type="match status" value="1"/>
</dbReference>
<evidence type="ECO:0000313" key="4">
    <source>
        <dbReference type="Proteomes" id="UP001551482"/>
    </source>
</evidence>
<dbReference type="EMBL" id="JBEZFP010000027">
    <property type="protein sequence ID" value="MEU8134514.1"/>
    <property type="molecule type" value="Genomic_DNA"/>
</dbReference>
<name>A0ABV3DH72_9ACTN</name>
<feature type="compositionally biased region" description="Basic and acidic residues" evidence="1">
    <location>
        <begin position="307"/>
        <end position="324"/>
    </location>
</feature>
<feature type="compositionally biased region" description="Low complexity" evidence="1">
    <location>
        <begin position="201"/>
        <end position="217"/>
    </location>
</feature>
<proteinExistence type="predicted"/>
<dbReference type="CDD" id="cd13399">
    <property type="entry name" value="Slt35-like"/>
    <property type="match status" value="1"/>
</dbReference>
<feature type="region of interest" description="Disordered" evidence="1">
    <location>
        <begin position="289"/>
        <end position="324"/>
    </location>
</feature>
<evidence type="ECO:0000259" key="2">
    <source>
        <dbReference type="Pfam" id="PF13406"/>
    </source>
</evidence>
<organism evidence="3 4">
    <name type="scientific">Streptodolium elevatio</name>
    <dbReference type="NCBI Taxonomy" id="3157996"/>
    <lineage>
        <taxon>Bacteria</taxon>
        <taxon>Bacillati</taxon>
        <taxon>Actinomycetota</taxon>
        <taxon>Actinomycetes</taxon>
        <taxon>Kitasatosporales</taxon>
        <taxon>Streptomycetaceae</taxon>
        <taxon>Streptodolium</taxon>
    </lineage>
</organism>
<dbReference type="InterPro" id="IPR023346">
    <property type="entry name" value="Lysozyme-like_dom_sf"/>
</dbReference>
<dbReference type="InterPro" id="IPR043426">
    <property type="entry name" value="MltB-like"/>
</dbReference>